<dbReference type="PRINTS" id="PR00298">
    <property type="entry name" value="CHAPERONIN60"/>
</dbReference>
<dbReference type="InterPro" id="IPR002423">
    <property type="entry name" value="Cpn60/GroEL/TCP-1"/>
</dbReference>
<dbReference type="AlphaFoldDB" id="A0A6P4JAL4"/>
<sequence>MFRMLSRIILNRCICARNYAKDVRFGREARSLLLRGVNIMANAVATTLGPRGRNVLIEQLLISPRITKDGATVANNVQLKDRRWNLGAQLLRQATNDTNNEVGNGTTLATILARGMACQGIQATRAGQVNVQLLREGILEGSRVVCEALSEMSESVVNIGQVEAVAKMALNGNERQAELIGDTILELGEDGVILLKESHGSEDEVKIQEGVCLPTGYCSPFFAMSANGDTLELGNCLLLLTLAKIDEVSQILPALEMAKVRQQPLLIIAPHFASEVLRVLVHNLLQGRVQVCAVKAPGFGEEQREQMRDLAVAMGANLLEDATWLAKLTEEDLGEVVSAIVDAKKTHILEPINAKEEDMEGRIEHIRELIEEAVTDQELNQLNTRLGRLQGHLATIYVGGSSELEVTERKDRFKNALLAVRGAIRDGVVPGGGCAYLRCIPALQKLPSAQVPEHQMGREIVRDALRLPCYTIALNAGADPDEVVRRVLAGSGTFGFDAANGDFCDLAARGIVDPTNVLQAAVGVAAGIASLLATTEVLITEQPVKRKIPKNQVTRDLAKLVGM</sequence>
<proteinExistence type="inferred from homology"/>
<gene>
    <name evidence="5" type="primary">Hsp60D</name>
</gene>
<dbReference type="SUPFAM" id="SSF48592">
    <property type="entry name" value="GroEL equatorial domain-like"/>
    <property type="match status" value="1"/>
</dbReference>
<dbReference type="GO" id="GO:0042026">
    <property type="term" value="P:protein refolding"/>
    <property type="evidence" value="ECO:0007669"/>
    <property type="project" value="InterPro"/>
</dbReference>
<keyword evidence="4" id="KW-1185">Reference proteome</keyword>
<dbReference type="FunFam" id="3.50.7.10:FF:000001">
    <property type="entry name" value="60 kDa chaperonin"/>
    <property type="match status" value="1"/>
</dbReference>
<dbReference type="NCBIfam" id="NF000592">
    <property type="entry name" value="PRK00013.1"/>
    <property type="match status" value="1"/>
</dbReference>
<dbReference type="Gene3D" id="3.30.260.10">
    <property type="entry name" value="TCP-1-like chaperonin intermediate domain"/>
    <property type="match status" value="1"/>
</dbReference>
<dbReference type="RefSeq" id="XP_017038557.1">
    <property type="nucleotide sequence ID" value="XM_017183068.3"/>
</dbReference>
<dbReference type="PANTHER" id="PTHR45633">
    <property type="entry name" value="60 KDA HEAT SHOCK PROTEIN, MITOCHONDRIAL"/>
    <property type="match status" value="1"/>
</dbReference>
<comment type="similarity">
    <text evidence="1 3">Belongs to the chaperonin (HSP60) family.</text>
</comment>
<organism evidence="4 5">
    <name type="scientific">Drosophila kikkawai</name>
    <name type="common">Fruit fly</name>
    <dbReference type="NCBI Taxonomy" id="30033"/>
    <lineage>
        <taxon>Eukaryota</taxon>
        <taxon>Metazoa</taxon>
        <taxon>Ecdysozoa</taxon>
        <taxon>Arthropoda</taxon>
        <taxon>Hexapoda</taxon>
        <taxon>Insecta</taxon>
        <taxon>Pterygota</taxon>
        <taxon>Neoptera</taxon>
        <taxon>Endopterygota</taxon>
        <taxon>Diptera</taxon>
        <taxon>Brachycera</taxon>
        <taxon>Muscomorpha</taxon>
        <taxon>Ephydroidea</taxon>
        <taxon>Drosophilidae</taxon>
        <taxon>Drosophila</taxon>
        <taxon>Sophophora</taxon>
    </lineage>
</organism>
<evidence type="ECO:0000313" key="5">
    <source>
        <dbReference type="RefSeq" id="XP_017038557.1"/>
    </source>
</evidence>
<dbReference type="Gene3D" id="1.10.560.10">
    <property type="entry name" value="GroEL-like equatorial domain"/>
    <property type="match status" value="1"/>
</dbReference>
<dbReference type="InterPro" id="IPR027413">
    <property type="entry name" value="GROEL-like_equatorial_sf"/>
</dbReference>
<dbReference type="Gene3D" id="3.50.7.10">
    <property type="entry name" value="GroEL"/>
    <property type="match status" value="1"/>
</dbReference>
<reference evidence="5" key="2">
    <citation type="submission" date="2025-08" db="UniProtKB">
        <authorList>
            <consortium name="RefSeq"/>
        </authorList>
    </citation>
    <scope>IDENTIFICATION</scope>
    <source>
        <strain evidence="5">14028-0561.14</strain>
        <tissue evidence="5">Whole fly</tissue>
    </source>
</reference>
<accession>A0A6P4JAL4</accession>
<evidence type="ECO:0000313" key="4">
    <source>
        <dbReference type="Proteomes" id="UP001652661"/>
    </source>
</evidence>
<dbReference type="OrthoDB" id="7859951at2759"/>
<reference evidence="4" key="1">
    <citation type="submission" date="2025-05" db="UniProtKB">
        <authorList>
            <consortium name="RefSeq"/>
        </authorList>
    </citation>
    <scope>NUCLEOTIDE SEQUENCE [LARGE SCALE GENOMIC DNA]</scope>
    <source>
        <strain evidence="4">14028-0561.14</strain>
    </source>
</reference>
<keyword evidence="2" id="KW-0143">Chaperone</keyword>
<dbReference type="GO" id="GO:0140662">
    <property type="term" value="F:ATP-dependent protein folding chaperone"/>
    <property type="evidence" value="ECO:0007669"/>
    <property type="project" value="InterPro"/>
</dbReference>
<name>A0A6P4JAL4_DROKI</name>
<dbReference type="GO" id="GO:0005524">
    <property type="term" value="F:ATP binding"/>
    <property type="evidence" value="ECO:0007669"/>
    <property type="project" value="InterPro"/>
</dbReference>
<dbReference type="SUPFAM" id="SSF52029">
    <property type="entry name" value="GroEL apical domain-like"/>
    <property type="match status" value="1"/>
</dbReference>
<dbReference type="InterPro" id="IPR027410">
    <property type="entry name" value="TCP-1-like_intermed_sf"/>
</dbReference>
<dbReference type="InterPro" id="IPR001844">
    <property type="entry name" value="Cpn60/GroEL"/>
</dbReference>
<dbReference type="InterPro" id="IPR027409">
    <property type="entry name" value="GroEL-like_apical_dom_sf"/>
</dbReference>
<evidence type="ECO:0000256" key="1">
    <source>
        <dbReference type="ARBA" id="ARBA00006607"/>
    </source>
</evidence>
<dbReference type="OMA" id="DRRCNMG"/>
<dbReference type="Pfam" id="PF00118">
    <property type="entry name" value="Cpn60_TCP1"/>
    <property type="match status" value="1"/>
</dbReference>
<keyword evidence="5" id="KW-0346">Stress response</keyword>
<protein>
    <submittedName>
        <fullName evidence="5">Heat shock protein 60A</fullName>
    </submittedName>
</protein>
<dbReference type="Proteomes" id="UP001652661">
    <property type="component" value="Chromosome 2R"/>
</dbReference>
<dbReference type="NCBIfam" id="NF009487">
    <property type="entry name" value="PRK12849.1"/>
    <property type="match status" value="1"/>
</dbReference>
<evidence type="ECO:0000256" key="3">
    <source>
        <dbReference type="RuleBase" id="RU000418"/>
    </source>
</evidence>
<evidence type="ECO:0000256" key="2">
    <source>
        <dbReference type="ARBA" id="ARBA00023186"/>
    </source>
</evidence>